<feature type="region of interest" description="Disordered" evidence="2">
    <location>
        <begin position="105"/>
        <end position="191"/>
    </location>
</feature>
<reference evidence="4 5" key="1">
    <citation type="submission" date="2015-05" db="EMBL/GenBank/DDBJ databases">
        <title>Distinctive expansion of gene families associated with plant cell wall degradation and secondary metabolism in the genomes of grapevine trunk pathogens.</title>
        <authorList>
            <person name="Lawrence D.P."/>
            <person name="Travadon R."/>
            <person name="Rolshausen P.E."/>
            <person name="Baumgartner K."/>
        </authorList>
    </citation>
    <scope>NUCLEOTIDE SEQUENCE [LARGE SCALE GENOMIC DNA]</scope>
    <source>
        <strain evidence="4">UCRPC4</strain>
    </source>
</reference>
<dbReference type="OrthoDB" id="6077919at2759"/>
<keyword evidence="5" id="KW-1185">Reference proteome</keyword>
<proteinExistence type="predicted"/>
<accession>A0A0G2ERQ7</accession>
<dbReference type="SMART" id="SM00355">
    <property type="entry name" value="ZnF_C2H2"/>
    <property type="match status" value="2"/>
</dbReference>
<dbReference type="Gene3D" id="3.30.160.60">
    <property type="entry name" value="Classic Zinc Finger"/>
    <property type="match status" value="1"/>
</dbReference>
<comment type="caution">
    <text evidence="4">The sequence shown here is derived from an EMBL/GenBank/DDBJ whole genome shotgun (WGS) entry which is preliminary data.</text>
</comment>
<dbReference type="Proteomes" id="UP000053317">
    <property type="component" value="Unassembled WGS sequence"/>
</dbReference>
<organism evidence="4 5">
    <name type="scientific">Phaeomoniella chlamydospora</name>
    <name type="common">Phaeoacremonium chlamydosporum</name>
    <dbReference type="NCBI Taxonomy" id="158046"/>
    <lineage>
        <taxon>Eukaryota</taxon>
        <taxon>Fungi</taxon>
        <taxon>Dikarya</taxon>
        <taxon>Ascomycota</taxon>
        <taxon>Pezizomycotina</taxon>
        <taxon>Eurotiomycetes</taxon>
        <taxon>Chaetothyriomycetidae</taxon>
        <taxon>Phaeomoniellales</taxon>
        <taxon>Phaeomoniellaceae</taxon>
        <taxon>Phaeomoniella</taxon>
    </lineage>
</organism>
<gene>
    <name evidence="4" type="ORF">UCRPC4_g02230</name>
</gene>
<feature type="compositionally biased region" description="Low complexity" evidence="2">
    <location>
        <begin position="160"/>
        <end position="174"/>
    </location>
</feature>
<sequence length="532" mass="58387">MADQQASGRDKGKAPQRQQSFSDSEYGQIWGTSMDLGGFEGAPAFTSYEQYYLLQNLGTQITDPHTTSGPEQGTNFDWSSSFPNFPEYNSSSSVQQYVTGIIPSSSEGGLSIPPELQKSEGQSQPWAPILSSTADDSAGPSQHRPKRLKIDHQRPKRPSRSQSSLSTSITPSQTTAVTRPESTFTNPVNDTDNVSVFSGVTDFSQSSYGLTAKLGTVNLNQPPPLLPSIASPNDGSSTPNHAAKSPADFVTGEYACEFPDCDLSFRTKSDFVKHRARHVRPYKCTYPNCKNQQGFANDNELNRHEVSVHKLKSRKGNSKQYSGLNGRGCYVSTGEDLTKVTIDRDHEGKALDGILERVIEAGMETLLAQLTGQGSEALRKLSLCDRSGEQDHHTLESLNIAKSLRDLHGLFAPTRRRSADDYKHIHAATSSPFLQPPTINVDPAPDDTVAPEDLNALEVNPPSNLVTCIAGSQPEIQRNGHQQEQSSLRKSKVFKISYCHLLKDAYSHTVIVEIYPILFYFAEHVVLLSLVE</sequence>
<dbReference type="AlphaFoldDB" id="A0A0G2ERQ7"/>
<evidence type="ECO:0000259" key="3">
    <source>
        <dbReference type="PROSITE" id="PS50157"/>
    </source>
</evidence>
<feature type="compositionally biased region" description="Polar residues" evidence="2">
    <location>
        <begin position="16"/>
        <end position="25"/>
    </location>
</feature>
<feature type="compositionally biased region" description="Polar residues" evidence="2">
    <location>
        <begin position="119"/>
        <end position="135"/>
    </location>
</feature>
<dbReference type="EMBL" id="LCWF01000054">
    <property type="protein sequence ID" value="KKY24929.1"/>
    <property type="molecule type" value="Genomic_DNA"/>
</dbReference>
<feature type="compositionally biased region" description="Polar residues" evidence="2">
    <location>
        <begin position="175"/>
        <end position="191"/>
    </location>
</feature>
<reference evidence="4 5" key="2">
    <citation type="submission" date="2015-05" db="EMBL/GenBank/DDBJ databases">
        <authorList>
            <person name="Morales-Cruz A."/>
            <person name="Amrine K.C."/>
            <person name="Cantu D."/>
        </authorList>
    </citation>
    <scope>NUCLEOTIDE SEQUENCE [LARGE SCALE GENOMIC DNA]</scope>
    <source>
        <strain evidence="4">UCRPC4</strain>
    </source>
</reference>
<keyword evidence="1" id="KW-0479">Metal-binding</keyword>
<name>A0A0G2ERQ7_PHACM</name>
<evidence type="ECO:0000313" key="5">
    <source>
        <dbReference type="Proteomes" id="UP000053317"/>
    </source>
</evidence>
<evidence type="ECO:0000256" key="2">
    <source>
        <dbReference type="SAM" id="MobiDB-lite"/>
    </source>
</evidence>
<dbReference type="InterPro" id="IPR013087">
    <property type="entry name" value="Znf_C2H2_type"/>
</dbReference>
<feature type="region of interest" description="Disordered" evidence="2">
    <location>
        <begin position="1"/>
        <end position="26"/>
    </location>
</feature>
<evidence type="ECO:0000313" key="4">
    <source>
        <dbReference type="EMBL" id="KKY24929.1"/>
    </source>
</evidence>
<keyword evidence="1" id="KW-0863">Zinc-finger</keyword>
<dbReference type="PROSITE" id="PS00028">
    <property type="entry name" value="ZINC_FINGER_C2H2_1"/>
    <property type="match status" value="1"/>
</dbReference>
<feature type="region of interest" description="Disordered" evidence="2">
    <location>
        <begin position="62"/>
        <end position="81"/>
    </location>
</feature>
<keyword evidence="1" id="KW-0862">Zinc</keyword>
<protein>
    <submittedName>
        <fullName evidence="4">Putative c2h2 type zinc finger domain protein</fullName>
    </submittedName>
</protein>
<feature type="domain" description="C2H2-type" evidence="3">
    <location>
        <begin position="254"/>
        <end position="283"/>
    </location>
</feature>
<dbReference type="PROSITE" id="PS50157">
    <property type="entry name" value="ZINC_FINGER_C2H2_2"/>
    <property type="match status" value="1"/>
</dbReference>
<dbReference type="GO" id="GO:0008270">
    <property type="term" value="F:zinc ion binding"/>
    <property type="evidence" value="ECO:0007669"/>
    <property type="project" value="UniProtKB-KW"/>
</dbReference>
<evidence type="ECO:0000256" key="1">
    <source>
        <dbReference type="PROSITE-ProRule" id="PRU00042"/>
    </source>
</evidence>